<accession>A0A0D0C0Z8</accession>
<proteinExistence type="predicted"/>
<dbReference type="OrthoDB" id="2657487at2759"/>
<name>A0A0D0C0Z8_9AGAM</name>
<dbReference type="AlphaFoldDB" id="A0A0D0C0Z8"/>
<keyword evidence="2" id="KW-1185">Reference proteome</keyword>
<dbReference type="HOGENOM" id="CLU_689943_0_0_1"/>
<dbReference type="InParanoid" id="A0A0D0C0Z8"/>
<reference evidence="2" key="2">
    <citation type="submission" date="2015-01" db="EMBL/GenBank/DDBJ databases">
        <title>Evolutionary Origins and Diversification of the Mycorrhizal Mutualists.</title>
        <authorList>
            <consortium name="DOE Joint Genome Institute"/>
            <consortium name="Mycorrhizal Genomics Consortium"/>
            <person name="Kohler A."/>
            <person name="Kuo A."/>
            <person name="Nagy L.G."/>
            <person name="Floudas D."/>
            <person name="Copeland A."/>
            <person name="Barry K.W."/>
            <person name="Cichocki N."/>
            <person name="Veneault-Fourrey C."/>
            <person name="LaButti K."/>
            <person name="Lindquist E.A."/>
            <person name="Lipzen A."/>
            <person name="Lundell T."/>
            <person name="Morin E."/>
            <person name="Murat C."/>
            <person name="Riley R."/>
            <person name="Ohm R."/>
            <person name="Sun H."/>
            <person name="Tunlid A."/>
            <person name="Henrissat B."/>
            <person name="Grigoriev I.V."/>
            <person name="Hibbett D.S."/>
            <person name="Martin F."/>
        </authorList>
    </citation>
    <scope>NUCLEOTIDE SEQUENCE [LARGE SCALE GENOMIC DNA]</scope>
    <source>
        <strain evidence="2">Ve08.2h10</strain>
    </source>
</reference>
<protein>
    <submittedName>
        <fullName evidence="1">Uncharacterized protein</fullName>
    </submittedName>
</protein>
<gene>
    <name evidence="1" type="ORF">PAXRUDRAFT_168396</name>
</gene>
<feature type="non-terminal residue" evidence="1">
    <location>
        <position position="1"/>
    </location>
</feature>
<sequence length="400" mass="45411">MCRLLLCAKCIVQHNSIGPNSDAMLDRFNLGDELLPHLHRLLRTVCNTHWEVTLRSPPWNLTYKQASNLVWALCTDLQGTTGATLVMKPKFSILNSILKLLGITTLLFKIYMSFQQIKSVAGGSPFCHLTMVSQVPSSKRPPRSRLQLLPWPRTKVILSKQVRATLNLSQQEKAAQFKKDLDDMWWKIDEVTKTIAATHSKSMHCVETDLHLGHSRLQSRQSKINSWNTFCWKMSREKATTNNENAPSKRQVLPELVKDIQEEYCRLSVDAKQNIVEEFSEFKETKAISIHVSAHSRINNVTHTLKAVESKLNNLKSCTSVESILYTTCGTTDLPLRAISFATKGVEDFIGSVMHVDTQDLVSKMEGFLCRESEVCATKNHYERLSRICTAIHEIINCKL</sequence>
<dbReference type="Proteomes" id="UP000054538">
    <property type="component" value="Unassembled WGS sequence"/>
</dbReference>
<evidence type="ECO:0000313" key="1">
    <source>
        <dbReference type="EMBL" id="KIK76927.1"/>
    </source>
</evidence>
<reference evidence="1 2" key="1">
    <citation type="submission" date="2014-04" db="EMBL/GenBank/DDBJ databases">
        <authorList>
            <consortium name="DOE Joint Genome Institute"/>
            <person name="Kuo A."/>
            <person name="Kohler A."/>
            <person name="Jargeat P."/>
            <person name="Nagy L.G."/>
            <person name="Floudas D."/>
            <person name="Copeland A."/>
            <person name="Barry K.W."/>
            <person name="Cichocki N."/>
            <person name="Veneault-Fourrey C."/>
            <person name="LaButti K."/>
            <person name="Lindquist E.A."/>
            <person name="Lipzen A."/>
            <person name="Lundell T."/>
            <person name="Morin E."/>
            <person name="Murat C."/>
            <person name="Sun H."/>
            <person name="Tunlid A."/>
            <person name="Henrissat B."/>
            <person name="Grigoriev I.V."/>
            <person name="Hibbett D.S."/>
            <person name="Martin F."/>
            <person name="Nordberg H.P."/>
            <person name="Cantor M.N."/>
            <person name="Hua S.X."/>
        </authorList>
    </citation>
    <scope>NUCLEOTIDE SEQUENCE [LARGE SCALE GENOMIC DNA]</scope>
    <source>
        <strain evidence="1 2">Ve08.2h10</strain>
    </source>
</reference>
<evidence type="ECO:0000313" key="2">
    <source>
        <dbReference type="Proteomes" id="UP000054538"/>
    </source>
</evidence>
<feature type="non-terminal residue" evidence="1">
    <location>
        <position position="400"/>
    </location>
</feature>
<organism evidence="1 2">
    <name type="scientific">Paxillus rubicundulus Ve08.2h10</name>
    <dbReference type="NCBI Taxonomy" id="930991"/>
    <lineage>
        <taxon>Eukaryota</taxon>
        <taxon>Fungi</taxon>
        <taxon>Dikarya</taxon>
        <taxon>Basidiomycota</taxon>
        <taxon>Agaricomycotina</taxon>
        <taxon>Agaricomycetes</taxon>
        <taxon>Agaricomycetidae</taxon>
        <taxon>Boletales</taxon>
        <taxon>Paxilineae</taxon>
        <taxon>Paxillaceae</taxon>
        <taxon>Paxillus</taxon>
    </lineage>
</organism>
<dbReference type="EMBL" id="KN827229">
    <property type="protein sequence ID" value="KIK76927.1"/>
    <property type="molecule type" value="Genomic_DNA"/>
</dbReference>